<evidence type="ECO:0000313" key="2">
    <source>
        <dbReference type="EMBL" id="SPZ07508.1"/>
    </source>
</evidence>
<dbReference type="PIRSF" id="PIRSF029215">
    <property type="entry name" value="UCP029215"/>
    <property type="match status" value="1"/>
</dbReference>
<reference evidence="2 3" key="1">
    <citation type="submission" date="2018-06" db="EMBL/GenBank/DDBJ databases">
        <authorList>
            <consortium name="Pathogen Informatics"/>
            <person name="Doyle S."/>
        </authorList>
    </citation>
    <scope>NUCLEOTIDE SEQUENCE [LARGE SCALE GENOMIC DNA]</scope>
    <source>
        <strain evidence="2 3">NCTC11842</strain>
    </source>
</reference>
<accession>A0A2X2CIG7</accession>
<organism evidence="2 3">
    <name type="scientific">Pseudomonas luteola</name>
    <dbReference type="NCBI Taxonomy" id="47886"/>
    <lineage>
        <taxon>Bacteria</taxon>
        <taxon>Pseudomonadati</taxon>
        <taxon>Pseudomonadota</taxon>
        <taxon>Gammaproteobacteria</taxon>
        <taxon>Pseudomonadales</taxon>
        <taxon>Pseudomonadaceae</taxon>
        <taxon>Pseudomonas</taxon>
    </lineage>
</organism>
<name>A0A2X2CIG7_PSELU</name>
<dbReference type="AlphaFoldDB" id="A0A2X2CIG7"/>
<feature type="compositionally biased region" description="Polar residues" evidence="1">
    <location>
        <begin position="335"/>
        <end position="350"/>
    </location>
</feature>
<protein>
    <submittedName>
        <fullName evidence="2">Uncharacterized protein conserved in bacteria</fullName>
    </submittedName>
</protein>
<dbReference type="InterPro" id="IPR016913">
    <property type="entry name" value="UCP029215"/>
</dbReference>
<feature type="region of interest" description="Disordered" evidence="1">
    <location>
        <begin position="331"/>
        <end position="350"/>
    </location>
</feature>
<dbReference type="Pfam" id="PF09979">
    <property type="entry name" value="DUF2213"/>
    <property type="match status" value="1"/>
</dbReference>
<dbReference type="EMBL" id="UAUF01000012">
    <property type="protein sequence ID" value="SPZ07508.1"/>
    <property type="molecule type" value="Genomic_DNA"/>
</dbReference>
<evidence type="ECO:0000313" key="3">
    <source>
        <dbReference type="Proteomes" id="UP000250443"/>
    </source>
</evidence>
<sequence length="368" mass="39850">MNLTDSVTVSSVRRTADGYLVADAKVARVGIQEYLGSELGKPEMPIVRVYRPAESVFHQDAMKSYAYRPMTNDHPGESVSADNWKDHAIGQTGGEVMRDGDFVRVPLVLMDGKAIRDYEAGKCELSMGYGAEVIFQDGETPDGQKYDAYLGPMKMNHLALVDRARGGEQLRIGDNKTQTPKGGHDMADQLRTVIVDGLSVQTTDQGAQAIDKLTKQLGDAKADTQKLADAHAVALAAKDDQLNKLQAALDDAKAKVLSDAQIDARVKERADLIATAKTIADADYSGKSDAEIRKAVVVAKFGDAVIAGKPEAYVQARFDLLVEDASKQDPVRSHFQAQDSKPQQNINDNGQAAYEARLQNAWKTGGAK</sequence>
<dbReference type="RefSeq" id="WP_112297796.1">
    <property type="nucleotide sequence ID" value="NZ_UAUF01000012.1"/>
</dbReference>
<proteinExistence type="predicted"/>
<evidence type="ECO:0000256" key="1">
    <source>
        <dbReference type="SAM" id="MobiDB-lite"/>
    </source>
</evidence>
<dbReference type="Proteomes" id="UP000250443">
    <property type="component" value="Unassembled WGS sequence"/>
</dbReference>
<gene>
    <name evidence="2" type="ORF">NCTC11842_02364</name>
</gene>